<dbReference type="Gene3D" id="2.40.50.140">
    <property type="entry name" value="Nucleic acid-binding proteins"/>
    <property type="match status" value="2"/>
</dbReference>
<dbReference type="GO" id="GO:0003697">
    <property type="term" value="F:single-stranded DNA binding"/>
    <property type="evidence" value="ECO:0007669"/>
    <property type="project" value="UniProtKB-UniRule"/>
</dbReference>
<feature type="short sequence motif" description="Important for interaction with partner proteins" evidence="2">
    <location>
        <begin position="299"/>
        <end position="304"/>
    </location>
</feature>
<evidence type="ECO:0000256" key="4">
    <source>
        <dbReference type="SAM" id="MobiDB-lite"/>
    </source>
</evidence>
<evidence type="ECO:0000256" key="2">
    <source>
        <dbReference type="HAMAP-Rule" id="MF_00984"/>
    </source>
</evidence>
<dbReference type="PANTHER" id="PTHR10302">
    <property type="entry name" value="SINGLE-STRANDED DNA-BINDING PROTEIN"/>
    <property type="match status" value="1"/>
</dbReference>
<name>A0AAU6PZM5_9DEIO</name>
<comment type="function">
    <text evidence="2">Plays an important role in DNA replication, recombination and repair. Binds to ssDNA and to an array of partner proteins to recruit them to their sites of action during DNA metabolism.</text>
</comment>
<dbReference type="HAMAP" id="MF_00984">
    <property type="entry name" value="SSB"/>
    <property type="match status" value="1"/>
</dbReference>
<dbReference type="GO" id="GO:0009295">
    <property type="term" value="C:nucleoid"/>
    <property type="evidence" value="ECO:0007669"/>
    <property type="project" value="TreeGrafter"/>
</dbReference>
<evidence type="ECO:0000256" key="1">
    <source>
        <dbReference type="ARBA" id="ARBA00023125"/>
    </source>
</evidence>
<dbReference type="GO" id="GO:0006310">
    <property type="term" value="P:DNA recombination"/>
    <property type="evidence" value="ECO:0007669"/>
    <property type="project" value="UniProtKB-UniRule"/>
</dbReference>
<keyword evidence="2" id="KW-0234">DNA repair</keyword>
<dbReference type="EMBL" id="CP149782">
    <property type="protein sequence ID" value="WYF43522.1"/>
    <property type="molecule type" value="Genomic_DNA"/>
</dbReference>
<accession>A0AAU6PZM5</accession>
<dbReference type="NCBIfam" id="TIGR00621">
    <property type="entry name" value="ssb"/>
    <property type="match status" value="2"/>
</dbReference>
<evidence type="ECO:0000256" key="3">
    <source>
        <dbReference type="RuleBase" id="RU000524"/>
    </source>
</evidence>
<dbReference type="SUPFAM" id="SSF50249">
    <property type="entry name" value="Nucleic acid-binding proteins"/>
    <property type="match status" value="2"/>
</dbReference>
<proteinExistence type="inferred from homology"/>
<keyword evidence="1 2" id="KW-0238">DNA-binding</keyword>
<protein>
    <recommendedName>
        <fullName evidence="2 3">Single-stranded DNA-binding protein</fullName>
        <shortName evidence="2">SSB</shortName>
    </recommendedName>
</protein>
<feature type="region of interest" description="Disordered" evidence="4">
    <location>
        <begin position="232"/>
        <end position="304"/>
    </location>
</feature>
<gene>
    <name evidence="5" type="primary">ssb</name>
    <name evidence="5" type="ORF">WDJ50_08795</name>
</gene>
<dbReference type="InterPro" id="IPR012340">
    <property type="entry name" value="NA-bd_OB-fold"/>
</dbReference>
<reference evidence="5" key="1">
    <citation type="submission" date="2024-03" db="EMBL/GenBank/DDBJ databases">
        <title>Deinococcus weizhi sp. nov., isolated from human skin.</title>
        <authorList>
            <person name="Wei Z."/>
            <person name="Tian F."/>
            <person name="Yang C."/>
            <person name="Xin L.T."/>
            <person name="Wen Z.J."/>
            <person name="Lan K.C."/>
            <person name="Yu L."/>
            <person name="Zhe W."/>
            <person name="Dan F.D."/>
            <person name="Jun W."/>
            <person name="Rui Z."/>
            <person name="Yong X.J."/>
            <person name="Ting Y."/>
            <person name="Wei X."/>
            <person name="Xu Z.G."/>
            <person name="Xin Z."/>
            <person name="Dong F.G."/>
            <person name="Ni X.M."/>
            <person name="Zheng M.G."/>
            <person name="Chun Y."/>
            <person name="Qian W.X."/>
        </authorList>
    </citation>
    <scope>NUCLEOTIDE SEQUENCE</scope>
    <source>
        <strain evidence="5">VB142</strain>
    </source>
</reference>
<dbReference type="PANTHER" id="PTHR10302:SF27">
    <property type="entry name" value="SINGLE-STRANDED DNA-BINDING PROTEIN"/>
    <property type="match status" value="1"/>
</dbReference>
<evidence type="ECO:0000313" key="5">
    <source>
        <dbReference type="EMBL" id="WYF43522.1"/>
    </source>
</evidence>
<dbReference type="Pfam" id="PF00436">
    <property type="entry name" value="SSB"/>
    <property type="match status" value="2"/>
</dbReference>
<dbReference type="GO" id="GO:0006281">
    <property type="term" value="P:DNA repair"/>
    <property type="evidence" value="ECO:0007669"/>
    <property type="project" value="UniProtKB-UniRule"/>
</dbReference>
<feature type="compositionally biased region" description="Low complexity" evidence="4">
    <location>
        <begin position="244"/>
        <end position="262"/>
    </location>
</feature>
<feature type="compositionally biased region" description="Acidic residues" evidence="4">
    <location>
        <begin position="290"/>
        <end position="304"/>
    </location>
</feature>
<keyword evidence="2" id="KW-0227">DNA damage</keyword>
<dbReference type="GO" id="GO:0006260">
    <property type="term" value="P:DNA replication"/>
    <property type="evidence" value="ECO:0007669"/>
    <property type="project" value="UniProtKB-UniRule"/>
</dbReference>
<keyword evidence="2" id="KW-0233">DNA recombination</keyword>
<dbReference type="PROSITE" id="PS50935">
    <property type="entry name" value="SSB"/>
    <property type="match status" value="2"/>
</dbReference>
<dbReference type="InterPro" id="IPR000424">
    <property type="entry name" value="Primosome_PriB/ssb"/>
</dbReference>
<organism evidence="5">
    <name type="scientific">Deinococcus sp. VB142</name>
    <dbReference type="NCBI Taxonomy" id="3112952"/>
    <lineage>
        <taxon>Bacteria</taxon>
        <taxon>Thermotogati</taxon>
        <taxon>Deinococcota</taxon>
        <taxon>Deinococci</taxon>
        <taxon>Deinococcales</taxon>
        <taxon>Deinococcaceae</taxon>
        <taxon>Deinococcus</taxon>
    </lineage>
</organism>
<dbReference type="RefSeq" id="WP_303101109.1">
    <property type="nucleotide sequence ID" value="NZ_CP149782.1"/>
</dbReference>
<dbReference type="CDD" id="cd04496">
    <property type="entry name" value="SSB_OBF"/>
    <property type="match status" value="2"/>
</dbReference>
<keyword evidence="2" id="KW-0235">DNA replication</keyword>
<comment type="caution">
    <text evidence="2">Lacks conserved residue(s) required for the propagation of feature annotation.</text>
</comment>
<dbReference type="AlphaFoldDB" id="A0AAU6PZM5"/>
<sequence length="304" mass="33046">MARGMNHVFLIGALARDPELRYTGSGLAVFEATIAGEDRVVGNDGRERNIPWYHRVSILGKPAEWQSERGLKAGDAVLVEGALEYRQWEAPEGGKRSAVNVKALRMEQLGTQPELIQDAGGGVRMSGAMNEVMVVGNITRDPELRYTQTGDAVLSLSMAVNENYQDRQGQRQEKVHYIDSTLWRELAEAMKDLRKGDPVLLVGRLVNESWQDKDGNKRNSTRIEATRVEALARGAAPGQSTGYAAATPAAPRPQTASSSARPQQSGYGNTSQPARAANTGSRSGGLDIDQGLDDFPPEEDDLPF</sequence>
<dbReference type="InterPro" id="IPR011344">
    <property type="entry name" value="ssDNA-bd"/>
</dbReference>
<feature type="compositionally biased region" description="Polar residues" evidence="4">
    <location>
        <begin position="263"/>
        <end position="281"/>
    </location>
</feature>